<evidence type="ECO:0000256" key="1">
    <source>
        <dbReference type="SAM" id="MobiDB-lite"/>
    </source>
</evidence>
<name>A0A699KC70_TANCI</name>
<accession>A0A699KC70</accession>
<dbReference type="AlphaFoldDB" id="A0A699KC70"/>
<proteinExistence type="predicted"/>
<protein>
    <submittedName>
        <fullName evidence="2">Uncharacterized protein</fullName>
    </submittedName>
</protein>
<feature type="compositionally biased region" description="Basic residues" evidence="1">
    <location>
        <begin position="75"/>
        <end position="90"/>
    </location>
</feature>
<organism evidence="2">
    <name type="scientific">Tanacetum cinerariifolium</name>
    <name type="common">Dalmatian daisy</name>
    <name type="synonym">Chrysanthemum cinerariifolium</name>
    <dbReference type="NCBI Taxonomy" id="118510"/>
    <lineage>
        <taxon>Eukaryota</taxon>
        <taxon>Viridiplantae</taxon>
        <taxon>Streptophyta</taxon>
        <taxon>Embryophyta</taxon>
        <taxon>Tracheophyta</taxon>
        <taxon>Spermatophyta</taxon>
        <taxon>Magnoliopsida</taxon>
        <taxon>eudicotyledons</taxon>
        <taxon>Gunneridae</taxon>
        <taxon>Pentapetalae</taxon>
        <taxon>asterids</taxon>
        <taxon>campanulids</taxon>
        <taxon>Asterales</taxon>
        <taxon>Asteraceae</taxon>
        <taxon>Asteroideae</taxon>
        <taxon>Anthemideae</taxon>
        <taxon>Anthemidinae</taxon>
        <taxon>Tanacetum</taxon>
    </lineage>
</organism>
<sequence length="119" mass="13884">MYWRMSITPLHHMIHRVEAQKTANVTPISQFTFKSTFNFDHVLSPQTPPRSPGLDLSEDENTETVKMCRKVTSARAKKSANVLKKKRKKMSSPSRQNHSRSSDWFKHQDTLINRNLDFL</sequence>
<comment type="caution">
    <text evidence="2">The sequence shown here is derived from an EMBL/GenBank/DDBJ whole genome shotgun (WGS) entry which is preliminary data.</text>
</comment>
<dbReference type="EMBL" id="BKCJ010502580">
    <property type="protein sequence ID" value="GFA86234.1"/>
    <property type="molecule type" value="Genomic_DNA"/>
</dbReference>
<gene>
    <name evidence="2" type="ORF">Tci_658206</name>
</gene>
<evidence type="ECO:0000313" key="2">
    <source>
        <dbReference type="EMBL" id="GFA86234.1"/>
    </source>
</evidence>
<reference evidence="2" key="1">
    <citation type="journal article" date="2019" name="Sci. Rep.">
        <title>Draft genome of Tanacetum cinerariifolium, the natural source of mosquito coil.</title>
        <authorList>
            <person name="Yamashiro T."/>
            <person name="Shiraishi A."/>
            <person name="Satake H."/>
            <person name="Nakayama K."/>
        </authorList>
    </citation>
    <scope>NUCLEOTIDE SEQUENCE</scope>
</reference>
<feature type="region of interest" description="Disordered" evidence="1">
    <location>
        <begin position="72"/>
        <end position="106"/>
    </location>
</feature>